<evidence type="ECO:0000256" key="1">
    <source>
        <dbReference type="SAM" id="MobiDB-lite"/>
    </source>
</evidence>
<reference evidence="2" key="1">
    <citation type="journal article" date="2014" name="Nucleic Acids Res.">
        <title>The evolutionary dynamics of variant antigen genes in Babesia reveal a history of genomic innovation underlying host-parasite interaction.</title>
        <authorList>
            <person name="Jackson A.P."/>
            <person name="Otto T.D."/>
            <person name="Darby A."/>
            <person name="Ramaprasad A."/>
            <person name="Xia D."/>
            <person name="Echaide I.E."/>
            <person name="Farber M."/>
            <person name="Gahlot S."/>
            <person name="Gamble J."/>
            <person name="Gupta D."/>
            <person name="Gupta Y."/>
            <person name="Jackson L."/>
            <person name="Malandrin L."/>
            <person name="Malas T.B."/>
            <person name="Moussa E."/>
            <person name="Nair M."/>
            <person name="Reid A.J."/>
            <person name="Sanders M."/>
            <person name="Sharma J."/>
            <person name="Tracey A."/>
            <person name="Quail M.A."/>
            <person name="Weir W."/>
            <person name="Wastling J.M."/>
            <person name="Hall N."/>
            <person name="Willadsen P."/>
            <person name="Lingelbach K."/>
            <person name="Shiels B."/>
            <person name="Tait A."/>
            <person name="Berriman M."/>
            <person name="Allred D.R."/>
            <person name="Pain A."/>
        </authorList>
    </citation>
    <scope>NUCLEOTIDE SEQUENCE</scope>
    <source>
        <strain evidence="2">1802A</strain>
    </source>
</reference>
<dbReference type="Proteomes" id="UP001195914">
    <property type="component" value="Unassembled WGS sequence"/>
</dbReference>
<feature type="compositionally biased region" description="Polar residues" evidence="1">
    <location>
        <begin position="108"/>
        <end position="119"/>
    </location>
</feature>
<feature type="compositionally biased region" description="Polar residues" evidence="1">
    <location>
        <begin position="476"/>
        <end position="491"/>
    </location>
</feature>
<keyword evidence="3" id="KW-1185">Reference proteome</keyword>
<comment type="caution">
    <text evidence="2">The sequence shown here is derived from an EMBL/GenBank/DDBJ whole genome shotgun (WGS) entry which is preliminary data.</text>
</comment>
<evidence type="ECO:0000313" key="3">
    <source>
        <dbReference type="Proteomes" id="UP001195914"/>
    </source>
</evidence>
<feature type="region of interest" description="Disordered" evidence="1">
    <location>
        <begin position="1141"/>
        <end position="1169"/>
    </location>
</feature>
<dbReference type="EMBL" id="JAHBMH010000033">
    <property type="protein sequence ID" value="KAK1937452.1"/>
    <property type="molecule type" value="Genomic_DNA"/>
</dbReference>
<feature type="region of interest" description="Disordered" evidence="1">
    <location>
        <begin position="476"/>
        <end position="495"/>
    </location>
</feature>
<gene>
    <name evidence="2" type="ORF">X943_001964</name>
</gene>
<feature type="region of interest" description="Disordered" evidence="1">
    <location>
        <begin position="105"/>
        <end position="130"/>
    </location>
</feature>
<proteinExistence type="predicted"/>
<name>A0AAD9GFG2_BABDI</name>
<protein>
    <submittedName>
        <fullName evidence="2">Uncharacterized protein</fullName>
    </submittedName>
</protein>
<feature type="compositionally biased region" description="Polar residues" evidence="1">
    <location>
        <begin position="1145"/>
        <end position="1169"/>
    </location>
</feature>
<feature type="compositionally biased region" description="Basic and acidic residues" evidence="1">
    <location>
        <begin position="120"/>
        <end position="130"/>
    </location>
</feature>
<organism evidence="2 3">
    <name type="scientific">Babesia divergens</name>
    <dbReference type="NCBI Taxonomy" id="32595"/>
    <lineage>
        <taxon>Eukaryota</taxon>
        <taxon>Sar</taxon>
        <taxon>Alveolata</taxon>
        <taxon>Apicomplexa</taxon>
        <taxon>Aconoidasida</taxon>
        <taxon>Piroplasmida</taxon>
        <taxon>Babesiidae</taxon>
        <taxon>Babesia</taxon>
    </lineage>
</organism>
<sequence length="1336" mass="147291">MIHTDTPLVLEELETPHDRASVLNDAVHYLAGTGSARYPLSYSSTQNDETFFNCVEGDCSRSNNVKGDDESDCNPSAYCGSETDSDLEYVKNICRKGSHTKERHTNADGFNTPYNASLTRESDTRAKTDASHKAFYTPRSGMAWRYSFSPSWHADDDYRQGDNAITTGEYEDIDSHLSGQCDDVTKNASGAARVSIPPLTDRNPHYGKGNSNGPPNYLAYIHNTADDAAKSSTTVSGIRKGSVKSGMLVPAEGRSAACDVVTENCDNLLTFAKDFRQKYGGDGCSESLNIGKDEERDSKNWSDVYKVLDAYRPTSWESTEASISYTCDKAHNNTAVGGLLFGYIQGSNNHGVSETMTQPSKVKEGSTINNRTKQLSSTSNIDNGKVRLSGQTQTNDILLREYRSSNVSEARHFEQRDEFQLVRDETRVLQEPSAESISNEYVNGRWPTDSPQNGKTKKPYDSAYEGAIYKYNHQGTPHTDGSIMPKSQMTTGRVDVASPETREGITMSTSRDHSLATSGGTVTLVELNQHINEFFNARGSPSQARAAEGAPSMDKESPALKNFHMSSYVKANAAQSQKSLTTTTARMHGNASSASVYPSTSTSTLGVDLKRSSVTTKDDSHRLSRHGCTETPILRMQPMSNDNSAHRVDIPQHESKVIRSEKTYDSFHETLQHKSDTKSTELKISLIGDMLNAASEQIFNIGTIAAKNSGDLNLYDSTCVVYPDIPYREDNPVREAKPSETPDSLHTEEVPYLIKLDTQHEVTPGSGSFDDNMPTKTNYMEPDDQIGLPSQPSMISFGDEMASYIPGTRLDEAKNKAVCGSDLFDDVKLQNAIKAPTGHVNTVPPCRHMELDLSVSEGAFTQCVDNAPRNRGYRYCRSADSKNDMYTSRGSLNTSGNTFGEVEQHHSKEIHCQSCKDLVLLAEPVDDRCCSKVLPISAMRGRTRARRLAKGRITSRRRTYDELMDQPVLSSSHTHPFNDRVLIPSPGLRSYRDRVDVVDSTMRHPSDIFSEVSSDYVHLPSDEMSYANGGCDFDSDFSGSEGYKDVKKELSSADGNPYKELLNPMEEMLTKHLESGYSFEDFVSLVKRLYVTLEEKHLVQPCKASELTSATIKGNRNANRSNIKSAIKAPIKLNASLDSSSNLDTVRTSKSTTRCKKPSSSAMSAATQTDEQNHPLFSCDVKGTKAVSFSVQSPVTASDSHAMEYDSGKGKNQDATVVRKGRLSMYNDAWRVPDRDNVVSANPLTKEAIIARVVSAPACETTAAPDYKKLATVGDVDLNTVVRRYHSTPTKLPDGITQEQLLDVYNEVMKLTRIFHVKDVKSLTRAVTARVQNRTI</sequence>
<evidence type="ECO:0000313" key="2">
    <source>
        <dbReference type="EMBL" id="KAK1937452.1"/>
    </source>
</evidence>
<accession>A0AAD9GFG2</accession>
<reference evidence="2" key="2">
    <citation type="submission" date="2021-05" db="EMBL/GenBank/DDBJ databases">
        <authorList>
            <person name="Pain A."/>
        </authorList>
    </citation>
    <scope>NUCLEOTIDE SEQUENCE</scope>
    <source>
        <strain evidence="2">1802A</strain>
    </source>
</reference>